<evidence type="ECO:0000313" key="2">
    <source>
        <dbReference type="EMBL" id="KZT33127.1"/>
    </source>
</evidence>
<dbReference type="Proteomes" id="UP000076798">
    <property type="component" value="Unassembled WGS sequence"/>
</dbReference>
<accession>A0A165YDF8</accession>
<dbReference type="EMBL" id="KV428264">
    <property type="protein sequence ID" value="KZT33127.1"/>
    <property type="molecule type" value="Genomic_DNA"/>
</dbReference>
<keyword evidence="1" id="KW-0812">Transmembrane</keyword>
<protein>
    <submittedName>
        <fullName evidence="2">Uncharacterized protein</fullName>
    </submittedName>
</protein>
<keyword evidence="1" id="KW-1133">Transmembrane helix</keyword>
<name>A0A165YDF8_9AGAM</name>
<dbReference type="AlphaFoldDB" id="A0A165YDF8"/>
<sequence length="108" mass="12812">MLETTGAPEASSRMWLRWICCSGTWRRLRRRAWTKVRMTFSTASRGIWIWILTWTWTWICMEIAVLLAATCFFEFSLTDPPPFTAREILTEWKTQDLKFRADFVVTPA</sequence>
<organism evidence="2 3">
    <name type="scientific">Sistotremastrum suecicum HHB10207 ss-3</name>
    <dbReference type="NCBI Taxonomy" id="1314776"/>
    <lineage>
        <taxon>Eukaryota</taxon>
        <taxon>Fungi</taxon>
        <taxon>Dikarya</taxon>
        <taxon>Basidiomycota</taxon>
        <taxon>Agaricomycotina</taxon>
        <taxon>Agaricomycetes</taxon>
        <taxon>Sistotremastrales</taxon>
        <taxon>Sistotremastraceae</taxon>
        <taxon>Sistotremastrum</taxon>
    </lineage>
</organism>
<keyword evidence="1" id="KW-0472">Membrane</keyword>
<reference evidence="2 3" key="1">
    <citation type="journal article" date="2016" name="Mol. Biol. Evol.">
        <title>Comparative Genomics of Early-Diverging Mushroom-Forming Fungi Provides Insights into the Origins of Lignocellulose Decay Capabilities.</title>
        <authorList>
            <person name="Nagy L.G."/>
            <person name="Riley R."/>
            <person name="Tritt A."/>
            <person name="Adam C."/>
            <person name="Daum C."/>
            <person name="Floudas D."/>
            <person name="Sun H."/>
            <person name="Yadav J.S."/>
            <person name="Pangilinan J."/>
            <person name="Larsson K.H."/>
            <person name="Matsuura K."/>
            <person name="Barry K."/>
            <person name="Labutti K."/>
            <person name="Kuo R."/>
            <person name="Ohm R.A."/>
            <person name="Bhattacharya S.S."/>
            <person name="Shirouzu T."/>
            <person name="Yoshinaga Y."/>
            <person name="Martin F.M."/>
            <person name="Grigoriev I.V."/>
            <person name="Hibbett D.S."/>
        </authorList>
    </citation>
    <scope>NUCLEOTIDE SEQUENCE [LARGE SCALE GENOMIC DNA]</scope>
    <source>
        <strain evidence="2 3">HHB10207 ss-3</strain>
    </source>
</reference>
<evidence type="ECO:0000313" key="3">
    <source>
        <dbReference type="Proteomes" id="UP000076798"/>
    </source>
</evidence>
<keyword evidence="3" id="KW-1185">Reference proteome</keyword>
<evidence type="ECO:0000256" key="1">
    <source>
        <dbReference type="SAM" id="Phobius"/>
    </source>
</evidence>
<gene>
    <name evidence="2" type="ORF">SISSUDRAFT_441637</name>
</gene>
<proteinExistence type="predicted"/>
<feature type="transmembrane region" description="Helical" evidence="1">
    <location>
        <begin position="47"/>
        <end position="73"/>
    </location>
</feature>